<dbReference type="InterPro" id="IPR012223">
    <property type="entry name" value="TEII"/>
</dbReference>
<dbReference type="SUPFAM" id="SSF53474">
    <property type="entry name" value="alpha/beta-Hydrolases"/>
    <property type="match status" value="1"/>
</dbReference>
<dbReference type="GO" id="GO:0008610">
    <property type="term" value="P:lipid biosynthetic process"/>
    <property type="evidence" value="ECO:0007669"/>
    <property type="project" value="TreeGrafter"/>
</dbReference>
<accession>A0A8J3JS20</accession>
<feature type="domain" description="Thioesterase" evidence="2">
    <location>
        <begin position="31"/>
        <end position="244"/>
    </location>
</feature>
<organism evidence="3 4">
    <name type="scientific">Catellatospora bangladeshensis</name>
    <dbReference type="NCBI Taxonomy" id="310355"/>
    <lineage>
        <taxon>Bacteria</taxon>
        <taxon>Bacillati</taxon>
        <taxon>Actinomycetota</taxon>
        <taxon>Actinomycetes</taxon>
        <taxon>Micromonosporales</taxon>
        <taxon>Micromonosporaceae</taxon>
        <taxon>Catellatospora</taxon>
    </lineage>
</organism>
<dbReference type="Pfam" id="PF00975">
    <property type="entry name" value="Thioesterase"/>
    <property type="match status" value="1"/>
</dbReference>
<dbReference type="Proteomes" id="UP000601223">
    <property type="component" value="Unassembled WGS sequence"/>
</dbReference>
<keyword evidence="4" id="KW-1185">Reference proteome</keyword>
<dbReference type="RefSeq" id="WP_203755756.1">
    <property type="nucleotide sequence ID" value="NZ_BONF01000049.1"/>
</dbReference>
<dbReference type="AlphaFoldDB" id="A0A8J3JS20"/>
<dbReference type="PANTHER" id="PTHR11487:SF0">
    <property type="entry name" value="S-ACYL FATTY ACID SYNTHASE THIOESTERASE, MEDIUM CHAIN"/>
    <property type="match status" value="1"/>
</dbReference>
<sequence>MNGDAPPLHDLLRSFPDAVARPDPAAPPARTVYCVPSAGTGARTFLAAFAQSALRANLRVVQLPGREDRFAEPCMDDIREMAALVADAVVADRHGADYALFGHSFGGLVMLETARRLERIGAPPPAVLAIAACAPPHLPAFARYDELEPAEIVEALQELGGLDFSGRRGELLKPLVLPALAADARACTRYLDDADGDRIACPILAMSGSHDPALTSEEAAGWREYTAAAFETREYPGGHFFPQESALPLSAVVHWKHRLPADDGRVA</sequence>
<name>A0A8J3JS20_9ACTN</name>
<evidence type="ECO:0000256" key="1">
    <source>
        <dbReference type="ARBA" id="ARBA00007169"/>
    </source>
</evidence>
<dbReference type="Gene3D" id="3.40.50.1820">
    <property type="entry name" value="alpha/beta hydrolase"/>
    <property type="match status" value="1"/>
</dbReference>
<dbReference type="InterPro" id="IPR001031">
    <property type="entry name" value="Thioesterase"/>
</dbReference>
<evidence type="ECO:0000259" key="2">
    <source>
        <dbReference type="Pfam" id="PF00975"/>
    </source>
</evidence>
<dbReference type="EMBL" id="BONF01000049">
    <property type="protein sequence ID" value="GIF85598.1"/>
    <property type="molecule type" value="Genomic_DNA"/>
</dbReference>
<evidence type="ECO:0000313" key="3">
    <source>
        <dbReference type="EMBL" id="GIF85598.1"/>
    </source>
</evidence>
<reference evidence="3 4" key="1">
    <citation type="submission" date="2021-01" db="EMBL/GenBank/DDBJ databases">
        <title>Whole genome shotgun sequence of Catellatospora bangladeshensis NBRC 107357.</title>
        <authorList>
            <person name="Komaki H."/>
            <person name="Tamura T."/>
        </authorList>
    </citation>
    <scope>NUCLEOTIDE SEQUENCE [LARGE SCALE GENOMIC DNA]</scope>
    <source>
        <strain evidence="3 4">NBRC 107357</strain>
    </source>
</reference>
<comment type="caution">
    <text evidence="3">The sequence shown here is derived from an EMBL/GenBank/DDBJ whole genome shotgun (WGS) entry which is preliminary data.</text>
</comment>
<evidence type="ECO:0000313" key="4">
    <source>
        <dbReference type="Proteomes" id="UP000601223"/>
    </source>
</evidence>
<proteinExistence type="inferred from homology"/>
<comment type="similarity">
    <text evidence="1">Belongs to the thioesterase family.</text>
</comment>
<dbReference type="InterPro" id="IPR029058">
    <property type="entry name" value="AB_hydrolase_fold"/>
</dbReference>
<dbReference type="PANTHER" id="PTHR11487">
    <property type="entry name" value="THIOESTERASE"/>
    <property type="match status" value="1"/>
</dbReference>
<protein>
    <submittedName>
        <fullName evidence="3">Thioesterase</fullName>
    </submittedName>
</protein>
<gene>
    <name evidence="3" type="ORF">Cba03nite_69470</name>
</gene>